<evidence type="ECO:0000313" key="1">
    <source>
        <dbReference type="EMBL" id="KAA1104703.1"/>
    </source>
</evidence>
<sequence length="57" mass="6517">MEEIRATPDSKKYPETVFPLAHASLSLTLYTELALVLYTQIPNALQLEDRKAEFHRG</sequence>
<dbReference type="EMBL" id="VSWC01000041">
    <property type="protein sequence ID" value="KAA1104703.1"/>
    <property type="molecule type" value="Genomic_DNA"/>
</dbReference>
<reference evidence="1 2" key="1">
    <citation type="submission" date="2019-05" db="EMBL/GenBank/DDBJ databases">
        <title>Emergence of the Ug99 lineage of the wheat stem rust pathogen through somatic hybridization.</title>
        <authorList>
            <person name="Li F."/>
            <person name="Upadhyaya N.M."/>
            <person name="Sperschneider J."/>
            <person name="Matny O."/>
            <person name="Nguyen-Phuc H."/>
            <person name="Mago R."/>
            <person name="Raley C."/>
            <person name="Miller M.E."/>
            <person name="Silverstein K.A.T."/>
            <person name="Henningsen E."/>
            <person name="Hirsch C.D."/>
            <person name="Visser B."/>
            <person name="Pretorius Z.A."/>
            <person name="Steffenson B.J."/>
            <person name="Schwessinger B."/>
            <person name="Dodds P.N."/>
            <person name="Figueroa M."/>
        </authorList>
    </citation>
    <scope>NUCLEOTIDE SEQUENCE [LARGE SCALE GENOMIC DNA]</scope>
    <source>
        <strain evidence="1">21-0</strain>
    </source>
</reference>
<proteinExistence type="predicted"/>
<name>A0A5B0PV10_PUCGR</name>
<dbReference type="AlphaFoldDB" id="A0A5B0PV10"/>
<keyword evidence="2" id="KW-1185">Reference proteome</keyword>
<protein>
    <submittedName>
        <fullName evidence="1">Uncharacterized protein</fullName>
    </submittedName>
</protein>
<accession>A0A5B0PV10</accession>
<evidence type="ECO:0000313" key="2">
    <source>
        <dbReference type="Proteomes" id="UP000324748"/>
    </source>
</evidence>
<gene>
    <name evidence="1" type="ORF">PGT21_030130</name>
</gene>
<organism evidence="1 2">
    <name type="scientific">Puccinia graminis f. sp. tritici</name>
    <dbReference type="NCBI Taxonomy" id="56615"/>
    <lineage>
        <taxon>Eukaryota</taxon>
        <taxon>Fungi</taxon>
        <taxon>Dikarya</taxon>
        <taxon>Basidiomycota</taxon>
        <taxon>Pucciniomycotina</taxon>
        <taxon>Pucciniomycetes</taxon>
        <taxon>Pucciniales</taxon>
        <taxon>Pucciniaceae</taxon>
        <taxon>Puccinia</taxon>
    </lineage>
</organism>
<comment type="caution">
    <text evidence="1">The sequence shown here is derived from an EMBL/GenBank/DDBJ whole genome shotgun (WGS) entry which is preliminary data.</text>
</comment>
<dbReference type="Proteomes" id="UP000324748">
    <property type="component" value="Unassembled WGS sequence"/>
</dbReference>